<keyword evidence="3 4" id="KW-0408">Iron</keyword>
<dbReference type="KEGG" id="mee:DA075_30075"/>
<dbReference type="EMBL" id="CP028843">
    <property type="protein sequence ID" value="AWB24574.1"/>
    <property type="molecule type" value="Genomic_DNA"/>
</dbReference>
<dbReference type="GO" id="GO:0020037">
    <property type="term" value="F:heme binding"/>
    <property type="evidence" value="ECO:0007669"/>
    <property type="project" value="InterPro"/>
</dbReference>
<dbReference type="GO" id="GO:0009055">
    <property type="term" value="F:electron transfer activity"/>
    <property type="evidence" value="ECO:0007669"/>
    <property type="project" value="InterPro"/>
</dbReference>
<feature type="domain" description="Cytochrome c" evidence="6">
    <location>
        <begin position="8"/>
        <end position="91"/>
    </location>
</feature>
<dbReference type="InterPro" id="IPR036909">
    <property type="entry name" value="Cyt_c-like_dom_sf"/>
</dbReference>
<keyword evidence="1 4" id="KW-0349">Heme</keyword>
<dbReference type="Pfam" id="PF13442">
    <property type="entry name" value="Cytochrome_CBB3"/>
    <property type="match status" value="1"/>
</dbReference>
<keyword evidence="2 4" id="KW-0479">Metal-binding</keyword>
<dbReference type="Gene3D" id="1.10.760.10">
    <property type="entry name" value="Cytochrome c-like domain"/>
    <property type="match status" value="1"/>
</dbReference>
<feature type="signal peptide" evidence="5">
    <location>
        <begin position="1"/>
        <end position="21"/>
    </location>
</feature>
<dbReference type="PROSITE" id="PS51007">
    <property type="entry name" value="CYTC"/>
    <property type="match status" value="1"/>
</dbReference>
<evidence type="ECO:0000313" key="7">
    <source>
        <dbReference type="EMBL" id="AWB24574.1"/>
    </source>
</evidence>
<dbReference type="SUPFAM" id="SSF46626">
    <property type="entry name" value="Cytochrome c"/>
    <property type="match status" value="1"/>
</dbReference>
<keyword evidence="8" id="KW-1185">Reference proteome</keyword>
<evidence type="ECO:0000259" key="6">
    <source>
        <dbReference type="PROSITE" id="PS51007"/>
    </source>
</evidence>
<dbReference type="Proteomes" id="UP000244755">
    <property type="component" value="Chromosome 1"/>
</dbReference>
<proteinExistence type="predicted"/>
<evidence type="ECO:0000256" key="4">
    <source>
        <dbReference type="PROSITE-ProRule" id="PRU00433"/>
    </source>
</evidence>
<feature type="chain" id="PRO_5015349346" evidence="5">
    <location>
        <begin position="22"/>
        <end position="92"/>
    </location>
</feature>
<sequence>MRFFPLLLLLAGQAAAFPAAASPPGASSCSGCHGPPGGAVPSLAGHSAEDIAASLAAFRTGARPATVMNRIAKGFSDQESRAIADWIAGGGQ</sequence>
<name>A0A2R4WSS4_9HYPH</name>
<evidence type="ECO:0000256" key="2">
    <source>
        <dbReference type="ARBA" id="ARBA00022723"/>
    </source>
</evidence>
<dbReference type="AlphaFoldDB" id="A0A2R4WSS4"/>
<evidence type="ECO:0000256" key="3">
    <source>
        <dbReference type="ARBA" id="ARBA00023004"/>
    </source>
</evidence>
<gene>
    <name evidence="7" type="ORF">DA075_30075</name>
</gene>
<dbReference type="OrthoDB" id="9808603at2"/>
<accession>A0A2R4WSS4</accession>
<dbReference type="RefSeq" id="WP_099956298.1">
    <property type="nucleotide sequence ID" value="NZ_CP028843.1"/>
</dbReference>
<reference evidence="7 8" key="1">
    <citation type="submission" date="2018-04" db="EMBL/GenBank/DDBJ databases">
        <title>Methylobacterium sp. PR1016A genome.</title>
        <authorList>
            <person name="Park W."/>
        </authorList>
    </citation>
    <scope>NUCLEOTIDE SEQUENCE [LARGE SCALE GENOMIC DNA]</scope>
    <source>
        <strain evidence="7 8">PR1016A</strain>
    </source>
</reference>
<keyword evidence="5" id="KW-0732">Signal</keyword>
<dbReference type="PROSITE" id="PS51257">
    <property type="entry name" value="PROKAR_LIPOPROTEIN"/>
    <property type="match status" value="1"/>
</dbReference>
<evidence type="ECO:0000313" key="8">
    <source>
        <dbReference type="Proteomes" id="UP000244755"/>
    </source>
</evidence>
<evidence type="ECO:0000256" key="1">
    <source>
        <dbReference type="ARBA" id="ARBA00022617"/>
    </source>
</evidence>
<dbReference type="InterPro" id="IPR009056">
    <property type="entry name" value="Cyt_c-like_dom"/>
</dbReference>
<organism evidence="7 8">
    <name type="scientific">Methylobacterium currus</name>
    <dbReference type="NCBI Taxonomy" id="2051553"/>
    <lineage>
        <taxon>Bacteria</taxon>
        <taxon>Pseudomonadati</taxon>
        <taxon>Pseudomonadota</taxon>
        <taxon>Alphaproteobacteria</taxon>
        <taxon>Hyphomicrobiales</taxon>
        <taxon>Methylobacteriaceae</taxon>
        <taxon>Methylobacterium</taxon>
    </lineage>
</organism>
<evidence type="ECO:0000256" key="5">
    <source>
        <dbReference type="SAM" id="SignalP"/>
    </source>
</evidence>
<dbReference type="GO" id="GO:0046872">
    <property type="term" value="F:metal ion binding"/>
    <property type="evidence" value="ECO:0007669"/>
    <property type="project" value="UniProtKB-KW"/>
</dbReference>
<protein>
    <submittedName>
        <fullName evidence="7">Cytochrome C</fullName>
    </submittedName>
</protein>